<dbReference type="OrthoDB" id="3532934at2759"/>
<dbReference type="GO" id="GO:0000981">
    <property type="term" value="F:DNA-binding transcription factor activity, RNA polymerase II-specific"/>
    <property type="evidence" value="ECO:0007669"/>
    <property type="project" value="InterPro"/>
</dbReference>
<dbReference type="PROSITE" id="PS50048">
    <property type="entry name" value="ZN2_CY6_FUNGAL_2"/>
    <property type="match status" value="1"/>
</dbReference>
<evidence type="ECO:0000313" key="8">
    <source>
        <dbReference type="Proteomes" id="UP000235786"/>
    </source>
</evidence>
<dbReference type="InterPro" id="IPR050815">
    <property type="entry name" value="TF_fung"/>
</dbReference>
<dbReference type="Proteomes" id="UP000235786">
    <property type="component" value="Unassembled WGS sequence"/>
</dbReference>
<dbReference type="GO" id="GO:0003677">
    <property type="term" value="F:DNA binding"/>
    <property type="evidence" value="ECO:0007669"/>
    <property type="project" value="InterPro"/>
</dbReference>
<dbReference type="CDD" id="cd00067">
    <property type="entry name" value="GAL4"/>
    <property type="match status" value="1"/>
</dbReference>
<accession>A0A2J6QWF2</accession>
<dbReference type="Pfam" id="PF00172">
    <property type="entry name" value="Zn_clus"/>
    <property type="match status" value="1"/>
</dbReference>
<dbReference type="GO" id="GO:0006351">
    <property type="term" value="P:DNA-templated transcription"/>
    <property type="evidence" value="ECO:0007669"/>
    <property type="project" value="InterPro"/>
</dbReference>
<evidence type="ECO:0000256" key="4">
    <source>
        <dbReference type="ARBA" id="ARBA00023163"/>
    </source>
</evidence>
<keyword evidence="4" id="KW-0804">Transcription</keyword>
<proteinExistence type="predicted"/>
<keyword evidence="8" id="KW-1185">Reference proteome</keyword>
<dbReference type="PROSITE" id="PS00463">
    <property type="entry name" value="ZN2_CY6_FUNGAL_1"/>
    <property type="match status" value="1"/>
</dbReference>
<dbReference type="Pfam" id="PF04082">
    <property type="entry name" value="Fungal_trans"/>
    <property type="match status" value="1"/>
</dbReference>
<organism evidence="7 8">
    <name type="scientific">Hyaloscypha variabilis (strain UAMH 11265 / GT02V1 / F)</name>
    <name type="common">Meliniomyces variabilis</name>
    <dbReference type="NCBI Taxonomy" id="1149755"/>
    <lineage>
        <taxon>Eukaryota</taxon>
        <taxon>Fungi</taxon>
        <taxon>Dikarya</taxon>
        <taxon>Ascomycota</taxon>
        <taxon>Pezizomycotina</taxon>
        <taxon>Leotiomycetes</taxon>
        <taxon>Helotiales</taxon>
        <taxon>Hyaloscyphaceae</taxon>
        <taxon>Hyaloscypha</taxon>
        <taxon>Hyaloscypha variabilis</taxon>
    </lineage>
</organism>
<dbReference type="InterPro" id="IPR001138">
    <property type="entry name" value="Zn2Cys6_DnaBD"/>
</dbReference>
<dbReference type="CDD" id="cd12148">
    <property type="entry name" value="fungal_TF_MHR"/>
    <property type="match status" value="1"/>
</dbReference>
<evidence type="ECO:0000256" key="3">
    <source>
        <dbReference type="ARBA" id="ARBA00023015"/>
    </source>
</evidence>
<gene>
    <name evidence="7" type="ORF">L207DRAFT_592357</name>
</gene>
<reference evidence="7 8" key="1">
    <citation type="submission" date="2016-04" db="EMBL/GenBank/DDBJ databases">
        <title>A degradative enzymes factory behind the ericoid mycorrhizal symbiosis.</title>
        <authorList>
            <consortium name="DOE Joint Genome Institute"/>
            <person name="Martino E."/>
            <person name="Morin E."/>
            <person name="Grelet G."/>
            <person name="Kuo A."/>
            <person name="Kohler A."/>
            <person name="Daghino S."/>
            <person name="Barry K."/>
            <person name="Choi C."/>
            <person name="Cichocki N."/>
            <person name="Clum A."/>
            <person name="Copeland A."/>
            <person name="Hainaut M."/>
            <person name="Haridas S."/>
            <person name="Labutti K."/>
            <person name="Lindquist E."/>
            <person name="Lipzen A."/>
            <person name="Khouja H.-R."/>
            <person name="Murat C."/>
            <person name="Ohm R."/>
            <person name="Olson A."/>
            <person name="Spatafora J."/>
            <person name="Veneault-Fourrey C."/>
            <person name="Henrissat B."/>
            <person name="Grigoriev I."/>
            <person name="Martin F."/>
            <person name="Perotto S."/>
        </authorList>
    </citation>
    <scope>NUCLEOTIDE SEQUENCE [LARGE SCALE GENOMIC DNA]</scope>
    <source>
        <strain evidence="7 8">F</strain>
    </source>
</reference>
<keyword evidence="3" id="KW-0805">Transcription regulation</keyword>
<sequence length="476" mass="52997">MDVGKTGRRPSEVASISCCSCKERKQKCDKALPGCSRCGRLLLKCRYPTPAIPPSPPLSSRGSNGASDCNGDEVIIDADADALIQGLRCAAGQSQAYHGPLFSLLQKHKQKFDEMIETFFSDYHTWVPIVHQDSFREYSNATRTDISRGHTSLILSMCLMTRPYTNGKVQDPLRVALHKALRRLFWDPESMAQPTLPLAQSGVILSSYEYGQGTSDAAYMTICTCLSMGHVLGLNKPPPGHEQIQLPLPGTWTPQDEGPRTWWTMIIHERMISLNNGALIRPLNIRVPEDSFDLTLSADTDPLSVSFYYQGRAAAFLDQVLDLIRNNATSPSKNWLGFQALDRSLLNFLKSLVGKYLGSCCEAVAIGVSAFIYLHQWRLSSTDPAFSTQDRLESCDAIETVMKIIAATGQNGPQNFPCHSLYSVQLIYRLLISIRYLEQNGMTHLGNWAEVLVMMLEHQRSRWKIAGDYLANLATN</sequence>
<dbReference type="GO" id="GO:0008270">
    <property type="term" value="F:zinc ion binding"/>
    <property type="evidence" value="ECO:0007669"/>
    <property type="project" value="InterPro"/>
</dbReference>
<feature type="domain" description="Zn(2)-C6 fungal-type" evidence="6">
    <location>
        <begin position="17"/>
        <end position="47"/>
    </location>
</feature>
<dbReference type="PANTHER" id="PTHR47338:SF20">
    <property type="entry name" value="ZN(II)2CYS6 TRANSCRIPTION FACTOR (EUROFUNG)"/>
    <property type="match status" value="1"/>
</dbReference>
<dbReference type="PANTHER" id="PTHR47338">
    <property type="entry name" value="ZN(II)2CYS6 TRANSCRIPTION FACTOR (EUROFUNG)-RELATED"/>
    <property type="match status" value="1"/>
</dbReference>
<dbReference type="InterPro" id="IPR036864">
    <property type="entry name" value="Zn2-C6_fun-type_DNA-bd_sf"/>
</dbReference>
<dbReference type="GO" id="GO:0005634">
    <property type="term" value="C:nucleus"/>
    <property type="evidence" value="ECO:0007669"/>
    <property type="project" value="UniProtKB-SubCell"/>
</dbReference>
<dbReference type="SUPFAM" id="SSF57701">
    <property type="entry name" value="Zn2/Cys6 DNA-binding domain"/>
    <property type="match status" value="1"/>
</dbReference>
<dbReference type="EMBL" id="KZ613966">
    <property type="protein sequence ID" value="PMD30597.1"/>
    <property type="molecule type" value="Genomic_DNA"/>
</dbReference>
<comment type="subcellular location">
    <subcellularLocation>
        <location evidence="1">Nucleus</location>
    </subcellularLocation>
</comment>
<dbReference type="Gene3D" id="4.10.240.10">
    <property type="entry name" value="Zn(2)-C6 fungal-type DNA-binding domain"/>
    <property type="match status" value="1"/>
</dbReference>
<dbReference type="AlphaFoldDB" id="A0A2J6QWF2"/>
<evidence type="ECO:0000256" key="1">
    <source>
        <dbReference type="ARBA" id="ARBA00004123"/>
    </source>
</evidence>
<keyword evidence="2" id="KW-0479">Metal-binding</keyword>
<evidence type="ECO:0000313" key="7">
    <source>
        <dbReference type="EMBL" id="PMD30597.1"/>
    </source>
</evidence>
<dbReference type="InterPro" id="IPR007219">
    <property type="entry name" value="XnlR_reg_dom"/>
</dbReference>
<evidence type="ECO:0000256" key="5">
    <source>
        <dbReference type="ARBA" id="ARBA00023242"/>
    </source>
</evidence>
<dbReference type="SMART" id="SM00066">
    <property type="entry name" value="GAL4"/>
    <property type="match status" value="1"/>
</dbReference>
<protein>
    <recommendedName>
        <fullName evidence="6">Zn(2)-C6 fungal-type domain-containing protein</fullName>
    </recommendedName>
</protein>
<evidence type="ECO:0000256" key="2">
    <source>
        <dbReference type="ARBA" id="ARBA00022723"/>
    </source>
</evidence>
<name>A0A2J6QWF2_HYAVF</name>
<evidence type="ECO:0000259" key="6">
    <source>
        <dbReference type="PROSITE" id="PS50048"/>
    </source>
</evidence>
<dbReference type="SMART" id="SM00906">
    <property type="entry name" value="Fungal_trans"/>
    <property type="match status" value="1"/>
</dbReference>
<keyword evidence="5" id="KW-0539">Nucleus</keyword>